<keyword evidence="3" id="KW-1185">Reference proteome</keyword>
<dbReference type="EMBL" id="FNFL01000001">
    <property type="protein sequence ID" value="SDJ68514.1"/>
    <property type="molecule type" value="Genomic_DNA"/>
</dbReference>
<sequence length="72" mass="8939">MRSFYHYMMRYRGAGPRSNERRLADWMFNDHDFPKQATSYDEVSRYLEWNIPFTEASQVFDRLWEDYLNNES</sequence>
<organism evidence="2 3">
    <name type="scientific">Sediminibacillus albus</name>
    <dbReference type="NCBI Taxonomy" id="407036"/>
    <lineage>
        <taxon>Bacteria</taxon>
        <taxon>Bacillati</taxon>
        <taxon>Bacillota</taxon>
        <taxon>Bacilli</taxon>
        <taxon>Bacillales</taxon>
        <taxon>Bacillaceae</taxon>
        <taxon>Sediminibacillus</taxon>
    </lineage>
</organism>
<accession>A0A1G8VR91</accession>
<name>A0A1G8VR91_9BACI</name>
<dbReference type="InterPro" id="IPR023089">
    <property type="entry name" value="YozE_SAM-like"/>
</dbReference>
<dbReference type="Proteomes" id="UP000198694">
    <property type="component" value="Unassembled WGS sequence"/>
</dbReference>
<dbReference type="Pfam" id="PF06855">
    <property type="entry name" value="YozE_SAM_like"/>
    <property type="match status" value="1"/>
</dbReference>
<evidence type="ECO:0000259" key="1">
    <source>
        <dbReference type="Pfam" id="PF06855"/>
    </source>
</evidence>
<dbReference type="RefSeq" id="WP_093210424.1">
    <property type="nucleotide sequence ID" value="NZ_FNFL01000001.1"/>
</dbReference>
<evidence type="ECO:0000313" key="2">
    <source>
        <dbReference type="EMBL" id="SDJ68514.1"/>
    </source>
</evidence>
<dbReference type="STRING" id="407036.SAMN05216243_0295"/>
<dbReference type="NCBIfam" id="NF010193">
    <property type="entry name" value="PRK13672.1"/>
    <property type="match status" value="1"/>
</dbReference>
<gene>
    <name evidence="2" type="ORF">SAMN05216243_0295</name>
</gene>
<protein>
    <submittedName>
        <fullName evidence="2">Uncharacterized protein YozE, UPF0346 family</fullName>
    </submittedName>
</protein>
<dbReference type="InterPro" id="IPR010673">
    <property type="entry name" value="UPF0346"/>
</dbReference>
<feature type="domain" description="YozE SAM-like" evidence="1">
    <location>
        <begin position="3"/>
        <end position="69"/>
    </location>
</feature>
<dbReference type="SUPFAM" id="SSF140652">
    <property type="entry name" value="YozE-like"/>
    <property type="match status" value="1"/>
</dbReference>
<evidence type="ECO:0000313" key="3">
    <source>
        <dbReference type="Proteomes" id="UP000198694"/>
    </source>
</evidence>
<dbReference type="PIRSF" id="PIRSF037262">
    <property type="entry name" value="UCP037262"/>
    <property type="match status" value="1"/>
</dbReference>
<proteinExistence type="predicted"/>
<dbReference type="Gene3D" id="1.10.150.260">
    <property type="entry name" value="YozE SAM-like"/>
    <property type="match status" value="1"/>
</dbReference>
<dbReference type="AlphaFoldDB" id="A0A1G8VR91"/>
<dbReference type="InterPro" id="IPR036806">
    <property type="entry name" value="YozE_SAM-like_sf"/>
</dbReference>
<reference evidence="2 3" key="1">
    <citation type="submission" date="2016-10" db="EMBL/GenBank/DDBJ databases">
        <authorList>
            <person name="de Groot N.N."/>
        </authorList>
    </citation>
    <scope>NUCLEOTIDE SEQUENCE [LARGE SCALE GENOMIC DNA]</scope>
    <source>
        <strain evidence="2 3">CGMCC 1.6502</strain>
    </source>
</reference>
<dbReference type="OrthoDB" id="2242851at2"/>